<evidence type="ECO:0000313" key="2">
    <source>
        <dbReference type="EMBL" id="MBC2475644.1"/>
    </source>
</evidence>
<feature type="region of interest" description="Disordered" evidence="1">
    <location>
        <begin position="1"/>
        <end position="50"/>
    </location>
</feature>
<evidence type="ECO:0000313" key="4">
    <source>
        <dbReference type="EMBL" id="NSB16686.1"/>
    </source>
</evidence>
<sequence>MPRKDGPHKPGSSNPMQKGVRRRRLHANQDNVGDPKNRPEYENFDGEPVE</sequence>
<dbReference type="Proteomes" id="UP000631418">
    <property type="component" value="Unassembled WGS sequence"/>
</dbReference>
<reference evidence="2" key="1">
    <citation type="submission" date="2020-04" db="EMBL/GenBank/DDBJ databases">
        <authorList>
            <person name="Brown S."/>
        </authorList>
    </citation>
    <scope>NUCLEOTIDE SEQUENCE</scope>
    <source>
        <strain evidence="2">DJ015</strain>
    </source>
</reference>
<reference evidence="2" key="4">
    <citation type="journal article" date="2022" name="Nat. Biotechnol.">
        <title>Carbon-negative production of acetone and isopropanol by gas fermentation at industrial pilot scale.</title>
        <authorList>
            <person name="Liew F.E."/>
            <person name="Nogle R."/>
            <person name="Abdalla T."/>
            <person name="Rasor B.J."/>
            <person name="Canter C."/>
            <person name="Jensen R.O."/>
            <person name="Wang L."/>
            <person name="Strutz J."/>
            <person name="Chirania P."/>
            <person name="De Tissera S."/>
            <person name="Mueller A.P."/>
            <person name="Ruan Z."/>
            <person name="Gao A."/>
            <person name="Tran L."/>
            <person name="Engle N.L."/>
            <person name="Bromley J.C."/>
            <person name="Daniell J."/>
            <person name="Conrado R."/>
            <person name="Tschaplinski T.J."/>
            <person name="Giannone R.J."/>
            <person name="Hettich R.L."/>
            <person name="Karim A.S."/>
            <person name="Simpson S.D."/>
            <person name="Brown S.D."/>
            <person name="Leang C."/>
            <person name="Jewett M.C."/>
            <person name="Kopke M."/>
        </authorList>
    </citation>
    <scope>NUCLEOTIDE SEQUENCE</scope>
    <source>
        <strain evidence="2">DJ015</strain>
    </source>
</reference>
<dbReference type="GeneID" id="66343924"/>
<dbReference type="Proteomes" id="UP001194098">
    <property type="component" value="Unassembled WGS sequence"/>
</dbReference>
<evidence type="ECO:0000256" key="1">
    <source>
        <dbReference type="SAM" id="MobiDB-lite"/>
    </source>
</evidence>
<accession>A0A1S8P084</accession>
<organism evidence="3 5">
    <name type="scientific">Clostridium beijerinckii</name>
    <name type="common">Clostridium MP</name>
    <dbReference type="NCBI Taxonomy" id="1520"/>
    <lineage>
        <taxon>Bacteria</taxon>
        <taxon>Bacillati</taxon>
        <taxon>Bacillota</taxon>
        <taxon>Clostridia</taxon>
        <taxon>Eubacteriales</taxon>
        <taxon>Clostridiaceae</taxon>
        <taxon>Clostridium</taxon>
    </lineage>
</organism>
<proteinExistence type="predicted"/>
<reference evidence="4" key="2">
    <citation type="submission" date="2020-06" db="EMBL/GenBank/DDBJ databases">
        <title>Genomic insights into acetone-butanol-ethanol (ABE) fermentation by sequencing solventogenic clostridia strains.</title>
        <authorList>
            <person name="Brown S."/>
        </authorList>
    </citation>
    <scope>NUCLEOTIDE SEQUENCE</scope>
    <source>
        <strain evidence="4">DJ123</strain>
    </source>
</reference>
<dbReference type="AlphaFoldDB" id="A0A1S8P084"/>
<evidence type="ECO:0000313" key="3">
    <source>
        <dbReference type="EMBL" id="MBF7807145.1"/>
    </source>
</evidence>
<protein>
    <submittedName>
        <fullName evidence="3">Uncharacterized protein</fullName>
    </submittedName>
</protein>
<evidence type="ECO:0000313" key="5">
    <source>
        <dbReference type="Proteomes" id="UP000631418"/>
    </source>
</evidence>
<dbReference type="RefSeq" id="WP_011968334.1">
    <property type="nucleotide sequence ID" value="NZ_BKAK01000041.1"/>
</dbReference>
<name>A0A1S8P084_CLOBE</name>
<dbReference type="Proteomes" id="UP000822184">
    <property type="component" value="Unassembled WGS sequence"/>
</dbReference>
<dbReference type="NCBIfam" id="NF040919">
    <property type="entry name" value="Clostri_philic"/>
    <property type="match status" value="1"/>
</dbReference>
<dbReference type="OMA" id="PAYENFE"/>
<gene>
    <name evidence="4" type="ORF">BCD95_004945</name>
    <name evidence="2" type="ORF">HGI39_13215</name>
    <name evidence="3" type="ORF">IS491_00140</name>
</gene>
<dbReference type="EMBL" id="JADOEF010000001">
    <property type="protein sequence ID" value="MBF7807145.1"/>
    <property type="molecule type" value="Genomic_DNA"/>
</dbReference>
<reference evidence="3" key="3">
    <citation type="submission" date="2020-11" db="EMBL/GenBank/DDBJ databases">
        <authorList>
            <person name="Thieme N."/>
            <person name="Liebl W."/>
            <person name="Zverlov V."/>
        </authorList>
    </citation>
    <scope>NUCLEOTIDE SEQUENCE</scope>
    <source>
        <strain evidence="3">NT08</strain>
    </source>
</reference>
<dbReference type="EMBL" id="JABAGV010000031">
    <property type="protein sequence ID" value="MBC2475644.1"/>
    <property type="molecule type" value="Genomic_DNA"/>
</dbReference>
<comment type="caution">
    <text evidence="3">The sequence shown here is derived from an EMBL/GenBank/DDBJ whole genome shotgun (WGS) entry which is preliminary data.</text>
</comment>
<dbReference type="EMBL" id="JABTDW010000001">
    <property type="protein sequence ID" value="NSB16686.1"/>
    <property type="molecule type" value="Genomic_DNA"/>
</dbReference>